<evidence type="ECO:0000313" key="3">
    <source>
        <dbReference type="Proteomes" id="UP001605036"/>
    </source>
</evidence>
<proteinExistence type="predicted"/>
<reference evidence="2 3" key="1">
    <citation type="submission" date="2024-09" db="EMBL/GenBank/DDBJ databases">
        <title>Chromosome-scale assembly of Riccia fluitans.</title>
        <authorList>
            <person name="Paukszto L."/>
            <person name="Sawicki J."/>
            <person name="Karawczyk K."/>
            <person name="Piernik-Szablinska J."/>
            <person name="Szczecinska M."/>
            <person name="Mazdziarz M."/>
        </authorList>
    </citation>
    <scope>NUCLEOTIDE SEQUENCE [LARGE SCALE GENOMIC DNA]</scope>
    <source>
        <strain evidence="2">Rf_01</strain>
        <tissue evidence="2">Aerial parts of the thallus</tissue>
    </source>
</reference>
<feature type="region of interest" description="Disordered" evidence="1">
    <location>
        <begin position="1"/>
        <end position="68"/>
    </location>
</feature>
<gene>
    <name evidence="2" type="ORF">R1flu_026805</name>
</gene>
<protein>
    <submittedName>
        <fullName evidence="2">Uncharacterized protein</fullName>
    </submittedName>
</protein>
<feature type="compositionally biased region" description="Basic residues" evidence="1">
    <location>
        <begin position="55"/>
        <end position="68"/>
    </location>
</feature>
<accession>A0ABD1XH03</accession>
<feature type="compositionally biased region" description="Basic and acidic residues" evidence="1">
    <location>
        <begin position="27"/>
        <end position="44"/>
    </location>
</feature>
<keyword evidence="3" id="KW-1185">Reference proteome</keyword>
<sequence>MIDAWRDAKCATSTRTGEWRQSGADLAEWRERQLENRDTLERPPGDVSTPNNAKRTTKRRKKKTKGNK</sequence>
<dbReference type="EMBL" id="JBHFFA010000008">
    <property type="protein sequence ID" value="KAL2608232.1"/>
    <property type="molecule type" value="Genomic_DNA"/>
</dbReference>
<organism evidence="2 3">
    <name type="scientific">Riccia fluitans</name>
    <dbReference type="NCBI Taxonomy" id="41844"/>
    <lineage>
        <taxon>Eukaryota</taxon>
        <taxon>Viridiplantae</taxon>
        <taxon>Streptophyta</taxon>
        <taxon>Embryophyta</taxon>
        <taxon>Marchantiophyta</taxon>
        <taxon>Marchantiopsida</taxon>
        <taxon>Marchantiidae</taxon>
        <taxon>Marchantiales</taxon>
        <taxon>Ricciaceae</taxon>
        <taxon>Riccia</taxon>
    </lineage>
</organism>
<evidence type="ECO:0000313" key="2">
    <source>
        <dbReference type="EMBL" id="KAL2608232.1"/>
    </source>
</evidence>
<name>A0ABD1XH03_9MARC</name>
<comment type="caution">
    <text evidence="2">The sequence shown here is derived from an EMBL/GenBank/DDBJ whole genome shotgun (WGS) entry which is preliminary data.</text>
</comment>
<evidence type="ECO:0000256" key="1">
    <source>
        <dbReference type="SAM" id="MobiDB-lite"/>
    </source>
</evidence>
<dbReference type="AlphaFoldDB" id="A0ABD1XH03"/>
<dbReference type="Proteomes" id="UP001605036">
    <property type="component" value="Unassembled WGS sequence"/>
</dbReference>